<evidence type="ECO:0000313" key="13">
    <source>
        <dbReference type="Proteomes" id="UP000887540"/>
    </source>
</evidence>
<dbReference type="Pfam" id="PF01408">
    <property type="entry name" value="GFO_IDH_MocA"/>
    <property type="match status" value="1"/>
</dbReference>
<dbReference type="EC" id="1.1.1.179" evidence="4"/>
<evidence type="ECO:0000256" key="4">
    <source>
        <dbReference type="ARBA" id="ARBA00038984"/>
    </source>
</evidence>
<proteinExistence type="inferred from homology"/>
<evidence type="ECO:0000256" key="9">
    <source>
        <dbReference type="ARBA" id="ARBA00047423"/>
    </source>
</evidence>
<sequence length="340" mass="38002">MPESLRWGIIGLGKISGDFVTALHSAQHPHTIVAVAASSFERAATFKQKHSLDEDVSVYGNYDELLKDKDVEVVYVGLMNHLHYEVVLKALDNGKHVVCEKPFAPNYKQAKTMVDKAKEKKLFLMEGAWSRFFPAWQLLRKEIKEKKLGQVKSVFANFGVILPANRYMLDLAASPLNDIGCYCLSLAFWVFEGETPEKVQVVGKTKNGGDMWATIFLTFTNDKKAVLTYSGEDPSGVSAIITCENGRYEVLPDSFNAPTQLNRVTINPIVTENLKFPLNDEGTYNFRNSGGLKYEIDGVWESIRAAKLESDVVPHADTLKIASVMDEAKRQLGVVYKQDL</sequence>
<evidence type="ECO:0000259" key="11">
    <source>
        <dbReference type="Pfam" id="PF01408"/>
    </source>
</evidence>
<comment type="catalytic activity">
    <reaction evidence="10">
        <text>D-xylose + NADP(+) = D-xylono-1,5-lactone + NADPH + H(+)</text>
        <dbReference type="Rhea" id="RHEA:22000"/>
        <dbReference type="ChEBI" id="CHEBI:15378"/>
        <dbReference type="ChEBI" id="CHEBI:15867"/>
        <dbReference type="ChEBI" id="CHEBI:53455"/>
        <dbReference type="ChEBI" id="CHEBI:57783"/>
        <dbReference type="ChEBI" id="CHEBI:58349"/>
        <dbReference type="EC" id="1.1.1.179"/>
    </reaction>
</comment>
<dbReference type="GO" id="GO:0000166">
    <property type="term" value="F:nucleotide binding"/>
    <property type="evidence" value="ECO:0007669"/>
    <property type="project" value="InterPro"/>
</dbReference>
<evidence type="ECO:0000256" key="10">
    <source>
        <dbReference type="ARBA" id="ARBA00049233"/>
    </source>
</evidence>
<dbReference type="PANTHER" id="PTHR22604">
    <property type="entry name" value="OXIDOREDUCTASES"/>
    <property type="match status" value="1"/>
</dbReference>
<dbReference type="EC" id="1.3.1.20" evidence="3"/>
<comment type="catalytic activity">
    <reaction evidence="9">
        <text>(1R,2R)-1,2-dihydrobenzene-1,2-diol + NADP(+) = catechol + NADPH + H(+)</text>
        <dbReference type="Rhea" id="RHEA:16729"/>
        <dbReference type="ChEBI" id="CHEBI:10702"/>
        <dbReference type="ChEBI" id="CHEBI:15378"/>
        <dbReference type="ChEBI" id="CHEBI:18135"/>
        <dbReference type="ChEBI" id="CHEBI:57783"/>
        <dbReference type="ChEBI" id="CHEBI:58349"/>
        <dbReference type="EC" id="1.3.1.20"/>
    </reaction>
</comment>
<evidence type="ECO:0000256" key="3">
    <source>
        <dbReference type="ARBA" id="ARBA00038853"/>
    </source>
</evidence>
<protein>
    <recommendedName>
        <fullName evidence="5">Trans-1,2-dihydrobenzene-1,2-diol dehydrogenase</fullName>
        <ecNumber evidence="4">1.1.1.179</ecNumber>
        <ecNumber evidence="3">1.3.1.20</ecNumber>
    </recommendedName>
    <alternativeName>
        <fullName evidence="8">D-xylose 1-dehydrogenase</fullName>
    </alternativeName>
    <alternativeName>
        <fullName evidence="7">D-xylose-NADP dehydrogenase</fullName>
    </alternativeName>
    <alternativeName>
        <fullName evidence="6">Dimeric dihydrodiol dehydrogenase</fullName>
    </alternativeName>
</protein>
<evidence type="ECO:0000256" key="1">
    <source>
        <dbReference type="ARBA" id="ARBA00010928"/>
    </source>
</evidence>
<dbReference type="InterPro" id="IPR036291">
    <property type="entry name" value="NAD(P)-bd_dom_sf"/>
</dbReference>
<dbReference type="InterPro" id="IPR055170">
    <property type="entry name" value="GFO_IDH_MocA-like_dom"/>
</dbReference>
<evidence type="ECO:0000259" key="12">
    <source>
        <dbReference type="Pfam" id="PF22725"/>
    </source>
</evidence>
<evidence type="ECO:0000256" key="7">
    <source>
        <dbReference type="ARBA" id="ARBA00042988"/>
    </source>
</evidence>
<evidence type="ECO:0000313" key="14">
    <source>
        <dbReference type="WBParaSite" id="ACRNAN_Path_376.g1438.t1"/>
    </source>
</evidence>
<dbReference type="InterPro" id="IPR000683">
    <property type="entry name" value="Gfo/Idh/MocA-like_OxRdtase_N"/>
</dbReference>
<dbReference type="AlphaFoldDB" id="A0A914C5Y3"/>
<keyword evidence="13" id="KW-1185">Reference proteome</keyword>
<comment type="similarity">
    <text evidence="1">Belongs to the Gfo/Idh/MocA family.</text>
</comment>
<dbReference type="InterPro" id="IPR050984">
    <property type="entry name" value="Gfo/Idh/MocA_domain"/>
</dbReference>
<name>A0A914C5Y3_9BILA</name>
<accession>A0A914C5Y3</accession>
<dbReference type="Proteomes" id="UP000887540">
    <property type="component" value="Unplaced"/>
</dbReference>
<evidence type="ECO:0000256" key="8">
    <source>
        <dbReference type="ARBA" id="ARBA00043025"/>
    </source>
</evidence>
<dbReference type="GO" id="GO:0047115">
    <property type="term" value="F:trans-1,2-dihydrobenzene-1,2-diol dehydrogenase activity"/>
    <property type="evidence" value="ECO:0007669"/>
    <property type="project" value="UniProtKB-EC"/>
</dbReference>
<dbReference type="SUPFAM" id="SSF51735">
    <property type="entry name" value="NAD(P)-binding Rossmann-fold domains"/>
    <property type="match status" value="1"/>
</dbReference>
<feature type="domain" description="Gfo/Idh/MocA-like oxidoreductase N-terminal" evidence="11">
    <location>
        <begin position="5"/>
        <end position="126"/>
    </location>
</feature>
<keyword evidence="2" id="KW-0560">Oxidoreductase</keyword>
<feature type="domain" description="GFO/IDH/MocA-like oxidoreductase" evidence="12">
    <location>
        <begin position="136"/>
        <end position="248"/>
    </location>
</feature>
<dbReference type="GO" id="GO:0047837">
    <property type="term" value="F:D-xylose 1-dehydrogenase (NADP+) activity"/>
    <property type="evidence" value="ECO:0007669"/>
    <property type="project" value="UniProtKB-EC"/>
</dbReference>
<dbReference type="Gene3D" id="3.40.50.720">
    <property type="entry name" value="NAD(P)-binding Rossmann-like Domain"/>
    <property type="match status" value="1"/>
</dbReference>
<dbReference type="Gene3D" id="3.30.360.10">
    <property type="entry name" value="Dihydrodipicolinate Reductase, domain 2"/>
    <property type="match status" value="1"/>
</dbReference>
<evidence type="ECO:0000256" key="6">
    <source>
        <dbReference type="ARBA" id="ARBA00042926"/>
    </source>
</evidence>
<dbReference type="PANTHER" id="PTHR22604:SF105">
    <property type="entry name" value="TRANS-1,2-DIHYDROBENZENE-1,2-DIOL DEHYDROGENASE"/>
    <property type="match status" value="1"/>
</dbReference>
<reference evidence="14" key="1">
    <citation type="submission" date="2022-11" db="UniProtKB">
        <authorList>
            <consortium name="WormBaseParasite"/>
        </authorList>
    </citation>
    <scope>IDENTIFICATION</scope>
</reference>
<dbReference type="WBParaSite" id="ACRNAN_Path_376.g1438.t1">
    <property type="protein sequence ID" value="ACRNAN_Path_376.g1438.t1"/>
    <property type="gene ID" value="ACRNAN_Path_376.g1438"/>
</dbReference>
<evidence type="ECO:0000256" key="5">
    <source>
        <dbReference type="ARBA" id="ARBA00040603"/>
    </source>
</evidence>
<dbReference type="Pfam" id="PF22725">
    <property type="entry name" value="GFO_IDH_MocA_C3"/>
    <property type="match status" value="1"/>
</dbReference>
<evidence type="ECO:0000256" key="2">
    <source>
        <dbReference type="ARBA" id="ARBA00023002"/>
    </source>
</evidence>
<dbReference type="SUPFAM" id="SSF55347">
    <property type="entry name" value="Glyceraldehyde-3-phosphate dehydrogenase-like, C-terminal domain"/>
    <property type="match status" value="1"/>
</dbReference>
<organism evidence="13 14">
    <name type="scientific">Acrobeloides nanus</name>
    <dbReference type="NCBI Taxonomy" id="290746"/>
    <lineage>
        <taxon>Eukaryota</taxon>
        <taxon>Metazoa</taxon>
        <taxon>Ecdysozoa</taxon>
        <taxon>Nematoda</taxon>
        <taxon>Chromadorea</taxon>
        <taxon>Rhabditida</taxon>
        <taxon>Tylenchina</taxon>
        <taxon>Cephalobomorpha</taxon>
        <taxon>Cephaloboidea</taxon>
        <taxon>Cephalobidae</taxon>
        <taxon>Acrobeloides</taxon>
    </lineage>
</organism>